<evidence type="ECO:0000256" key="1">
    <source>
        <dbReference type="SAM" id="Phobius"/>
    </source>
</evidence>
<dbReference type="Proteomes" id="UP001224661">
    <property type="component" value="Unassembled WGS sequence"/>
</dbReference>
<evidence type="ECO:0000313" key="3">
    <source>
        <dbReference type="Proteomes" id="UP001224661"/>
    </source>
</evidence>
<keyword evidence="3" id="KW-1185">Reference proteome</keyword>
<evidence type="ECO:0000313" key="2">
    <source>
        <dbReference type="EMBL" id="MDI3390471.1"/>
    </source>
</evidence>
<reference evidence="2 3" key="1">
    <citation type="submission" date="2023-05" db="EMBL/GenBank/DDBJ databases">
        <title>Draft genome sequence of Streptomyces sp. B-S-A8 isolated from a cave soil in Thailand.</title>
        <authorList>
            <person name="Chamroensaksri N."/>
            <person name="Muangham S."/>
        </authorList>
    </citation>
    <scope>NUCLEOTIDE SEQUENCE [LARGE SCALE GENOMIC DNA]</scope>
    <source>
        <strain evidence="2 3">B-S-A8</strain>
    </source>
</reference>
<name>A0ABT6S1A3_9ACTN</name>
<keyword evidence="1" id="KW-0472">Membrane</keyword>
<dbReference type="EMBL" id="JASCIR010000050">
    <property type="protein sequence ID" value="MDI3390471.1"/>
    <property type="molecule type" value="Genomic_DNA"/>
</dbReference>
<feature type="transmembrane region" description="Helical" evidence="1">
    <location>
        <begin position="7"/>
        <end position="25"/>
    </location>
</feature>
<dbReference type="RefSeq" id="WP_282516959.1">
    <property type="nucleotide sequence ID" value="NZ_JASCIR010000050.1"/>
</dbReference>
<gene>
    <name evidence="2" type="ORF">QIS99_30395</name>
</gene>
<organism evidence="2 3">
    <name type="scientific">Streptomyces solicavernae</name>
    <dbReference type="NCBI Taxonomy" id="3043614"/>
    <lineage>
        <taxon>Bacteria</taxon>
        <taxon>Bacillati</taxon>
        <taxon>Actinomycetota</taxon>
        <taxon>Actinomycetes</taxon>
        <taxon>Kitasatosporales</taxon>
        <taxon>Streptomycetaceae</taxon>
        <taxon>Streptomyces</taxon>
    </lineage>
</organism>
<proteinExistence type="predicted"/>
<protein>
    <submittedName>
        <fullName evidence="2">Uncharacterized protein</fullName>
    </submittedName>
</protein>
<accession>A0ABT6S1A3</accession>
<keyword evidence="1" id="KW-1133">Transmembrane helix</keyword>
<sequence>MTLSREALAVIVLIVMAVIFFRKQIFKSREFWLAALFLTIAITTPFGASLANSAGQLFYGTAETAGNTVNSVAR</sequence>
<keyword evidence="1" id="KW-0812">Transmembrane</keyword>
<feature type="transmembrane region" description="Helical" evidence="1">
    <location>
        <begin position="31"/>
        <end position="51"/>
    </location>
</feature>
<comment type="caution">
    <text evidence="2">The sequence shown here is derived from an EMBL/GenBank/DDBJ whole genome shotgun (WGS) entry which is preliminary data.</text>
</comment>